<organism evidence="9 10">
    <name type="scientific">Desulfosarcina ovata subsp. sediminis</name>
    <dbReference type="NCBI Taxonomy" id="885957"/>
    <lineage>
        <taxon>Bacteria</taxon>
        <taxon>Pseudomonadati</taxon>
        <taxon>Thermodesulfobacteriota</taxon>
        <taxon>Desulfobacteria</taxon>
        <taxon>Desulfobacterales</taxon>
        <taxon>Desulfosarcinaceae</taxon>
        <taxon>Desulfosarcina</taxon>
    </lineage>
</organism>
<comment type="similarity">
    <text evidence="3 7">Belongs to the NAD(P)-dependent epimerase/dehydratase family. dTDP-glucose dehydratase subfamily.</text>
</comment>
<evidence type="ECO:0000313" key="10">
    <source>
        <dbReference type="Proteomes" id="UP000425960"/>
    </source>
</evidence>
<dbReference type="Pfam" id="PF16363">
    <property type="entry name" value="GDP_Man_Dehyd"/>
    <property type="match status" value="1"/>
</dbReference>
<dbReference type="SUPFAM" id="SSF51735">
    <property type="entry name" value="NAD(P)-binding Rossmann-fold domains"/>
    <property type="match status" value="1"/>
</dbReference>
<dbReference type="CDD" id="cd05246">
    <property type="entry name" value="dTDP_GD_SDR_e"/>
    <property type="match status" value="1"/>
</dbReference>
<dbReference type="Proteomes" id="UP000425960">
    <property type="component" value="Chromosome"/>
</dbReference>
<dbReference type="PANTHER" id="PTHR43000">
    <property type="entry name" value="DTDP-D-GLUCOSE 4,6-DEHYDRATASE-RELATED"/>
    <property type="match status" value="1"/>
</dbReference>
<dbReference type="InterPro" id="IPR005888">
    <property type="entry name" value="dTDP_Gluc_deHydtase"/>
</dbReference>
<evidence type="ECO:0000256" key="5">
    <source>
        <dbReference type="ARBA" id="ARBA00023027"/>
    </source>
</evidence>
<dbReference type="EMBL" id="AP021876">
    <property type="protein sequence ID" value="BBO80298.1"/>
    <property type="molecule type" value="Genomic_DNA"/>
</dbReference>
<keyword evidence="5" id="KW-0520">NAD</keyword>
<dbReference type="Gene3D" id="3.40.50.720">
    <property type="entry name" value="NAD(P)-binding Rossmann-like Domain"/>
    <property type="match status" value="1"/>
</dbReference>
<dbReference type="KEGG" id="dov:DSCO28_08640"/>
<dbReference type="GO" id="GO:0009225">
    <property type="term" value="P:nucleotide-sugar metabolic process"/>
    <property type="evidence" value="ECO:0007669"/>
    <property type="project" value="InterPro"/>
</dbReference>
<protein>
    <recommendedName>
        <fullName evidence="4 7">dTDP-glucose 4,6-dehydratase</fullName>
        <ecNumber evidence="4 7">4.2.1.46</ecNumber>
    </recommendedName>
</protein>
<evidence type="ECO:0000256" key="6">
    <source>
        <dbReference type="ARBA" id="ARBA00023239"/>
    </source>
</evidence>
<dbReference type="Gene3D" id="3.90.25.10">
    <property type="entry name" value="UDP-galactose 4-epimerase, domain 1"/>
    <property type="match status" value="1"/>
</dbReference>
<dbReference type="InterPro" id="IPR016040">
    <property type="entry name" value="NAD(P)-bd_dom"/>
</dbReference>
<proteinExistence type="inferred from homology"/>
<evidence type="ECO:0000256" key="7">
    <source>
        <dbReference type="RuleBase" id="RU004473"/>
    </source>
</evidence>
<evidence type="ECO:0000313" key="9">
    <source>
        <dbReference type="EMBL" id="BBO80298.1"/>
    </source>
</evidence>
<dbReference type="RefSeq" id="WP_155309110.1">
    <property type="nucleotide sequence ID" value="NZ_AP021876.1"/>
</dbReference>
<evidence type="ECO:0000256" key="2">
    <source>
        <dbReference type="ARBA" id="ARBA00001911"/>
    </source>
</evidence>
<dbReference type="EC" id="4.2.1.46" evidence="4 7"/>
<comment type="cofactor">
    <cofactor evidence="2 7">
        <name>NAD(+)</name>
        <dbReference type="ChEBI" id="CHEBI:57540"/>
    </cofactor>
</comment>
<feature type="domain" description="NAD(P)-binding" evidence="8">
    <location>
        <begin position="8"/>
        <end position="327"/>
    </location>
</feature>
<evidence type="ECO:0000256" key="3">
    <source>
        <dbReference type="ARBA" id="ARBA00008178"/>
    </source>
</evidence>
<dbReference type="NCBIfam" id="TIGR01181">
    <property type="entry name" value="dTDP_gluc_dehyt"/>
    <property type="match status" value="1"/>
</dbReference>
<gene>
    <name evidence="9" type="primary">rmlB</name>
    <name evidence="9" type="ORF">DSCO28_08640</name>
</gene>
<accession>A0A5K7ZDN0</accession>
<evidence type="ECO:0000256" key="1">
    <source>
        <dbReference type="ARBA" id="ARBA00001539"/>
    </source>
</evidence>
<dbReference type="AlphaFoldDB" id="A0A5K7ZDN0"/>
<evidence type="ECO:0000256" key="4">
    <source>
        <dbReference type="ARBA" id="ARBA00011990"/>
    </source>
</evidence>
<name>A0A5K7ZDN0_9BACT</name>
<sequence>MEKQRTIIVTGGAGFIGSNFVHFWLEKTNQTVVNLDKLTYAGNLDNLKRWANHPRHIFVNGDIADRQVVSNLLKDHHPWAIVNFAAESHVDRSISAPDDFIQTNVVGTFNLLRESYAYWNALEPDAKEAFRFLHVSTDEVYGSLEKDDPAFSETTPYAPNSPYSASKASSDHLVRAYHHTYGLPTLTTNCSNNYGPYQFPEKLIPLVIHNALQRKPIPIYGDGMNVRDWLYVEDHCAAIGVVLDSGRVGQVYNIGGNNEITNRDIVNTICRILDDWLPGQKDFTHASLIEFVTDRPGHDRRYAIDASKIKNELGWDPQESFATGIARTIRWYLDNAAWVENVTSGAYQRWVKLNYEERG</sequence>
<reference evidence="9 10" key="1">
    <citation type="submission" date="2019-11" db="EMBL/GenBank/DDBJ databases">
        <title>Comparative genomics of hydrocarbon-degrading Desulfosarcina strains.</title>
        <authorList>
            <person name="Watanabe M."/>
            <person name="Kojima H."/>
            <person name="Fukui M."/>
        </authorList>
    </citation>
    <scope>NUCLEOTIDE SEQUENCE [LARGE SCALE GENOMIC DNA]</scope>
    <source>
        <strain evidence="9 10">28bB2T</strain>
    </source>
</reference>
<keyword evidence="6 7" id="KW-0456">Lyase</keyword>
<evidence type="ECO:0000259" key="8">
    <source>
        <dbReference type="Pfam" id="PF16363"/>
    </source>
</evidence>
<comment type="catalytic activity">
    <reaction evidence="1 7">
        <text>dTDP-alpha-D-glucose = dTDP-4-dehydro-6-deoxy-alpha-D-glucose + H2O</text>
        <dbReference type="Rhea" id="RHEA:17221"/>
        <dbReference type="ChEBI" id="CHEBI:15377"/>
        <dbReference type="ChEBI" id="CHEBI:57477"/>
        <dbReference type="ChEBI" id="CHEBI:57649"/>
        <dbReference type="EC" id="4.2.1.46"/>
    </reaction>
</comment>
<dbReference type="GO" id="GO:0008460">
    <property type="term" value="F:dTDP-glucose 4,6-dehydratase activity"/>
    <property type="evidence" value="ECO:0007669"/>
    <property type="project" value="UniProtKB-EC"/>
</dbReference>
<dbReference type="InterPro" id="IPR036291">
    <property type="entry name" value="NAD(P)-bd_dom_sf"/>
</dbReference>